<dbReference type="PANTHER" id="PTHR10426">
    <property type="entry name" value="STRICTOSIDINE SYNTHASE-RELATED"/>
    <property type="match status" value="1"/>
</dbReference>
<sequence>MILRIIRLFLFIFLFALGTSWLLFSPVEVDAVAWSPERDQGFTGDFALNERLAPLQAIPLGGSVGPEDIAVHSDGSIWTTTQDGILWRVEGRSALEVGRLTDRPLGLEFGADDALYIADPTIGLLRWTIDGGSEVLLDRVNGAPLRYINQLDVGSDGSVYFSVSTQRFDPATQGGTLATSILDLWEHRDTGYVARWRDGEVTILAEGFTYTNGVALTPEEDALIIAETGGYRIWRLDLATGTRTEILTNLPGFPDNVQAQGDGTFWVGLVSPRRKIADVLAPFPTLREVIWRLPEQVRPTPIDHGILMRIDGQGQVLDVLHDADGAYPLVTGGRIVGDLLYVSSLGAPGLGVLAAP</sequence>
<dbReference type="EMBL" id="JACIJS010000004">
    <property type="protein sequence ID" value="MBB5515478.1"/>
    <property type="molecule type" value="Genomic_DNA"/>
</dbReference>
<dbReference type="SUPFAM" id="SSF63829">
    <property type="entry name" value="Calcium-dependent phosphotriesterase"/>
    <property type="match status" value="1"/>
</dbReference>
<feature type="domain" description="SMP-30/Gluconolactonase/LRE-like region" evidence="1">
    <location>
        <begin position="104"/>
        <end position="272"/>
    </location>
</feature>
<name>A0A840WK55_9RHOB</name>
<evidence type="ECO:0000313" key="2">
    <source>
        <dbReference type="EMBL" id="MBB5515478.1"/>
    </source>
</evidence>
<keyword evidence="3" id="KW-1185">Reference proteome</keyword>
<dbReference type="PANTHER" id="PTHR10426:SF88">
    <property type="entry name" value="ADIPOCYTE PLASMA MEMBRANE-ASSOCIATED PROTEIN HEMOMUCIN-RELATED"/>
    <property type="match status" value="1"/>
</dbReference>
<dbReference type="InterPro" id="IPR013658">
    <property type="entry name" value="SGL"/>
</dbReference>
<dbReference type="GO" id="GO:0012505">
    <property type="term" value="C:endomembrane system"/>
    <property type="evidence" value="ECO:0007669"/>
    <property type="project" value="TreeGrafter"/>
</dbReference>
<protein>
    <submittedName>
        <fullName evidence="2">Sugar lactone lactonase YvrE</fullName>
    </submittedName>
</protein>
<dbReference type="InterPro" id="IPR011042">
    <property type="entry name" value="6-blade_b-propeller_TolB-like"/>
</dbReference>
<organism evidence="2 3">
    <name type="scientific">Rubricella aquisinus</name>
    <dbReference type="NCBI Taxonomy" id="2028108"/>
    <lineage>
        <taxon>Bacteria</taxon>
        <taxon>Pseudomonadati</taxon>
        <taxon>Pseudomonadota</taxon>
        <taxon>Alphaproteobacteria</taxon>
        <taxon>Rhodobacterales</taxon>
        <taxon>Paracoccaceae</taxon>
        <taxon>Rubricella</taxon>
    </lineage>
</organism>
<dbReference type="Pfam" id="PF08450">
    <property type="entry name" value="SGL"/>
    <property type="match status" value="1"/>
</dbReference>
<reference evidence="2 3" key="1">
    <citation type="submission" date="2020-08" db="EMBL/GenBank/DDBJ databases">
        <title>Genomic Encyclopedia of Type Strains, Phase IV (KMG-IV): sequencing the most valuable type-strain genomes for metagenomic binning, comparative biology and taxonomic classification.</title>
        <authorList>
            <person name="Goeker M."/>
        </authorList>
    </citation>
    <scope>NUCLEOTIDE SEQUENCE [LARGE SCALE GENOMIC DNA]</scope>
    <source>
        <strain evidence="2 3">DSM 103377</strain>
    </source>
</reference>
<comment type="caution">
    <text evidence="2">The sequence shown here is derived from an EMBL/GenBank/DDBJ whole genome shotgun (WGS) entry which is preliminary data.</text>
</comment>
<dbReference type="Pfam" id="PF20067">
    <property type="entry name" value="SSL_N"/>
    <property type="match status" value="1"/>
</dbReference>
<evidence type="ECO:0000259" key="1">
    <source>
        <dbReference type="Pfam" id="PF08450"/>
    </source>
</evidence>
<accession>A0A840WK55</accession>
<evidence type="ECO:0000313" key="3">
    <source>
        <dbReference type="Proteomes" id="UP000553766"/>
    </source>
</evidence>
<dbReference type="Gene3D" id="2.120.10.30">
    <property type="entry name" value="TolB, C-terminal domain"/>
    <property type="match status" value="1"/>
</dbReference>
<dbReference type="GO" id="GO:0016787">
    <property type="term" value="F:hydrolase activity"/>
    <property type="evidence" value="ECO:0007669"/>
    <property type="project" value="TreeGrafter"/>
</dbReference>
<dbReference type="AlphaFoldDB" id="A0A840WK55"/>
<dbReference type="Proteomes" id="UP000553766">
    <property type="component" value="Unassembled WGS sequence"/>
</dbReference>
<dbReference type="RefSeq" id="WP_221229314.1">
    <property type="nucleotide sequence ID" value="NZ_JACIJS010000004.1"/>
</dbReference>
<proteinExistence type="predicted"/>
<gene>
    <name evidence="2" type="ORF">FHS89_001490</name>
</gene>